<gene>
    <name evidence="1" type="ORF">K488DRAFT_22223</name>
</gene>
<protein>
    <submittedName>
        <fullName evidence="1">Uncharacterized protein</fullName>
    </submittedName>
</protein>
<sequence>CPLCEHIGTTGRMPDLKRHIKAHNHDVARLDNMCLGIPELDSGGMPTGRRLYACYKSFSRRDALTRHMKSTKQGCKGD</sequence>
<evidence type="ECO:0000313" key="2">
    <source>
        <dbReference type="Proteomes" id="UP000814128"/>
    </source>
</evidence>
<comment type="caution">
    <text evidence="1">The sequence shown here is derived from an EMBL/GenBank/DDBJ whole genome shotgun (WGS) entry which is preliminary data.</text>
</comment>
<accession>A0ACB8QLI0</accession>
<name>A0ACB8QLI0_9AGAM</name>
<feature type="non-terminal residue" evidence="1">
    <location>
        <position position="78"/>
    </location>
</feature>
<organism evidence="1 2">
    <name type="scientific">Vararia minispora EC-137</name>
    <dbReference type="NCBI Taxonomy" id="1314806"/>
    <lineage>
        <taxon>Eukaryota</taxon>
        <taxon>Fungi</taxon>
        <taxon>Dikarya</taxon>
        <taxon>Basidiomycota</taxon>
        <taxon>Agaricomycotina</taxon>
        <taxon>Agaricomycetes</taxon>
        <taxon>Russulales</taxon>
        <taxon>Lachnocladiaceae</taxon>
        <taxon>Vararia</taxon>
    </lineage>
</organism>
<reference evidence="1" key="1">
    <citation type="submission" date="2021-02" db="EMBL/GenBank/DDBJ databases">
        <authorList>
            <consortium name="DOE Joint Genome Institute"/>
            <person name="Ahrendt S."/>
            <person name="Looney B.P."/>
            <person name="Miyauchi S."/>
            <person name="Morin E."/>
            <person name="Drula E."/>
            <person name="Courty P.E."/>
            <person name="Chicoki N."/>
            <person name="Fauchery L."/>
            <person name="Kohler A."/>
            <person name="Kuo A."/>
            <person name="Labutti K."/>
            <person name="Pangilinan J."/>
            <person name="Lipzen A."/>
            <person name="Riley R."/>
            <person name="Andreopoulos W."/>
            <person name="He G."/>
            <person name="Johnson J."/>
            <person name="Barry K.W."/>
            <person name="Grigoriev I.V."/>
            <person name="Nagy L."/>
            <person name="Hibbett D."/>
            <person name="Henrissat B."/>
            <person name="Matheny P.B."/>
            <person name="Labbe J."/>
            <person name="Martin F."/>
        </authorList>
    </citation>
    <scope>NUCLEOTIDE SEQUENCE</scope>
    <source>
        <strain evidence="1">EC-137</strain>
    </source>
</reference>
<reference evidence="1" key="2">
    <citation type="journal article" date="2022" name="New Phytol.">
        <title>Evolutionary transition to the ectomycorrhizal habit in the genomes of a hyperdiverse lineage of mushroom-forming fungi.</title>
        <authorList>
            <person name="Looney B."/>
            <person name="Miyauchi S."/>
            <person name="Morin E."/>
            <person name="Drula E."/>
            <person name="Courty P.E."/>
            <person name="Kohler A."/>
            <person name="Kuo A."/>
            <person name="LaButti K."/>
            <person name="Pangilinan J."/>
            <person name="Lipzen A."/>
            <person name="Riley R."/>
            <person name="Andreopoulos W."/>
            <person name="He G."/>
            <person name="Johnson J."/>
            <person name="Nolan M."/>
            <person name="Tritt A."/>
            <person name="Barry K.W."/>
            <person name="Grigoriev I.V."/>
            <person name="Nagy L.G."/>
            <person name="Hibbett D."/>
            <person name="Henrissat B."/>
            <person name="Matheny P.B."/>
            <person name="Labbe J."/>
            <person name="Martin F.M."/>
        </authorList>
    </citation>
    <scope>NUCLEOTIDE SEQUENCE</scope>
    <source>
        <strain evidence="1">EC-137</strain>
    </source>
</reference>
<dbReference type="Proteomes" id="UP000814128">
    <property type="component" value="Unassembled WGS sequence"/>
</dbReference>
<keyword evidence="2" id="KW-1185">Reference proteome</keyword>
<dbReference type="EMBL" id="MU273542">
    <property type="protein sequence ID" value="KAI0032565.1"/>
    <property type="molecule type" value="Genomic_DNA"/>
</dbReference>
<proteinExistence type="predicted"/>
<feature type="non-terminal residue" evidence="1">
    <location>
        <position position="1"/>
    </location>
</feature>
<evidence type="ECO:0000313" key="1">
    <source>
        <dbReference type="EMBL" id="KAI0032565.1"/>
    </source>
</evidence>